<dbReference type="PROSITE" id="PS50011">
    <property type="entry name" value="PROTEIN_KINASE_DOM"/>
    <property type="match status" value="1"/>
</dbReference>
<dbReference type="PANTHER" id="PTHR24353:SF37">
    <property type="entry name" value="CAMP-DEPENDENT PROTEIN KINASE CATALYTIC SUBUNIT PRKX"/>
    <property type="match status" value="1"/>
</dbReference>
<dbReference type="PROSITE" id="PS51285">
    <property type="entry name" value="AGC_KINASE_CTER"/>
    <property type="match status" value="1"/>
</dbReference>
<dbReference type="Pfam" id="PF00069">
    <property type="entry name" value="Pkinase"/>
    <property type="match status" value="2"/>
</dbReference>
<gene>
    <name evidence="11" type="ORF">Poli38472_001910</name>
</gene>
<name>A0A8K1CV07_PYTOL</name>
<keyword evidence="2" id="KW-0808">Transferase</keyword>
<evidence type="ECO:0000256" key="8">
    <source>
        <dbReference type="SAM" id="MobiDB-lite"/>
    </source>
</evidence>
<dbReference type="PROSITE" id="PS00107">
    <property type="entry name" value="PROTEIN_KINASE_ATP"/>
    <property type="match status" value="1"/>
</dbReference>
<feature type="domain" description="Protein kinase" evidence="9">
    <location>
        <begin position="79"/>
        <end position="399"/>
    </location>
</feature>
<feature type="domain" description="AGC-kinase C-terminal" evidence="10">
    <location>
        <begin position="405"/>
        <end position="463"/>
    </location>
</feature>
<dbReference type="InterPro" id="IPR011009">
    <property type="entry name" value="Kinase-like_dom_sf"/>
</dbReference>
<keyword evidence="4" id="KW-0418">Kinase</keyword>
<dbReference type="AlphaFoldDB" id="A0A8K1CV07"/>
<evidence type="ECO:0000256" key="1">
    <source>
        <dbReference type="ARBA" id="ARBA00022527"/>
    </source>
</evidence>
<dbReference type="SMART" id="SM00133">
    <property type="entry name" value="S_TK_X"/>
    <property type="match status" value="1"/>
</dbReference>
<dbReference type="SUPFAM" id="SSF56112">
    <property type="entry name" value="Protein kinase-like (PK-like)"/>
    <property type="match status" value="1"/>
</dbReference>
<dbReference type="OrthoDB" id="63267at2759"/>
<dbReference type="EMBL" id="SPLM01000001">
    <property type="protein sequence ID" value="TMW69754.1"/>
    <property type="molecule type" value="Genomic_DNA"/>
</dbReference>
<dbReference type="Gene3D" id="1.10.510.10">
    <property type="entry name" value="Transferase(Phosphotransferase) domain 1"/>
    <property type="match status" value="1"/>
</dbReference>
<dbReference type="InterPro" id="IPR008271">
    <property type="entry name" value="Ser/Thr_kinase_AS"/>
</dbReference>
<evidence type="ECO:0000256" key="7">
    <source>
        <dbReference type="RuleBase" id="RU000304"/>
    </source>
</evidence>
<evidence type="ECO:0000256" key="4">
    <source>
        <dbReference type="ARBA" id="ARBA00022777"/>
    </source>
</evidence>
<accession>A0A8K1CV07</accession>
<dbReference type="GO" id="GO:0004691">
    <property type="term" value="F:cAMP-dependent protein kinase activity"/>
    <property type="evidence" value="ECO:0007669"/>
    <property type="project" value="TreeGrafter"/>
</dbReference>
<dbReference type="Gene3D" id="3.30.200.20">
    <property type="entry name" value="Phosphorylase Kinase, domain 1"/>
    <property type="match status" value="1"/>
</dbReference>
<feature type="binding site" evidence="6">
    <location>
        <position position="108"/>
    </location>
    <ligand>
        <name>ATP</name>
        <dbReference type="ChEBI" id="CHEBI:30616"/>
    </ligand>
</feature>
<keyword evidence="12" id="KW-1185">Reference proteome</keyword>
<protein>
    <submittedName>
        <fullName evidence="11">Uncharacterized protein</fullName>
    </submittedName>
</protein>
<dbReference type="GO" id="GO:0005952">
    <property type="term" value="C:cAMP-dependent protein kinase complex"/>
    <property type="evidence" value="ECO:0007669"/>
    <property type="project" value="TreeGrafter"/>
</dbReference>
<comment type="caution">
    <text evidence="11">The sequence shown here is derived from an EMBL/GenBank/DDBJ whole genome shotgun (WGS) entry which is preliminary data.</text>
</comment>
<dbReference type="InterPro" id="IPR000961">
    <property type="entry name" value="AGC-kinase_C"/>
</dbReference>
<organism evidence="11 12">
    <name type="scientific">Pythium oligandrum</name>
    <name type="common">Mycoparasitic fungus</name>
    <dbReference type="NCBI Taxonomy" id="41045"/>
    <lineage>
        <taxon>Eukaryota</taxon>
        <taxon>Sar</taxon>
        <taxon>Stramenopiles</taxon>
        <taxon>Oomycota</taxon>
        <taxon>Peronosporomycetes</taxon>
        <taxon>Pythiales</taxon>
        <taxon>Pythiaceae</taxon>
        <taxon>Pythium</taxon>
    </lineage>
</organism>
<dbReference type="PROSITE" id="PS00108">
    <property type="entry name" value="PROTEIN_KINASE_ST"/>
    <property type="match status" value="1"/>
</dbReference>
<evidence type="ECO:0000259" key="10">
    <source>
        <dbReference type="PROSITE" id="PS51285"/>
    </source>
</evidence>
<feature type="region of interest" description="Disordered" evidence="8">
    <location>
        <begin position="35"/>
        <end position="54"/>
    </location>
</feature>
<evidence type="ECO:0000313" key="11">
    <source>
        <dbReference type="EMBL" id="TMW69754.1"/>
    </source>
</evidence>
<dbReference type="InterPro" id="IPR017441">
    <property type="entry name" value="Protein_kinase_ATP_BS"/>
</dbReference>
<comment type="similarity">
    <text evidence="7">Belongs to the protein kinase superfamily.</text>
</comment>
<keyword evidence="5 6" id="KW-0067">ATP-binding</keyword>
<feature type="region of interest" description="Disordered" evidence="8">
    <location>
        <begin position="176"/>
        <end position="195"/>
    </location>
</feature>
<evidence type="ECO:0000256" key="3">
    <source>
        <dbReference type="ARBA" id="ARBA00022741"/>
    </source>
</evidence>
<dbReference type="Proteomes" id="UP000794436">
    <property type="component" value="Unassembled WGS sequence"/>
</dbReference>
<keyword evidence="3 6" id="KW-0547">Nucleotide-binding</keyword>
<evidence type="ECO:0000256" key="6">
    <source>
        <dbReference type="PROSITE-ProRule" id="PRU10141"/>
    </source>
</evidence>
<evidence type="ECO:0000259" key="9">
    <source>
        <dbReference type="PROSITE" id="PS50011"/>
    </source>
</evidence>
<dbReference type="InterPro" id="IPR000719">
    <property type="entry name" value="Prot_kinase_dom"/>
</dbReference>
<evidence type="ECO:0000313" key="12">
    <source>
        <dbReference type="Proteomes" id="UP000794436"/>
    </source>
</evidence>
<sequence>MSCKLDDRGSFLPEREISLTIKSIPTIAVTSKAIAIPDASSQQPESRPRAKRERTSSSYIGGYWEPDEAEIHALTMADFQIMGVLGVGTYGVVKLARHIRSSASVALKVLSKEHVVSMRQEKHILRERMVHIKLHHPFIARLFGTFQDDDCLYLVIEYLPGGELWGLVYSEYEEDDSEYDDGASTPTGSSSPTFSMSPVMIRPIRTPPASPALSPDSPNGMRLDARSRCLLRNKFGGLHDEHAAFYLGCILSAFEYLHGQDMLYRDLKLENLVLDRKGYPKVLDFGFAKPNAANSAKNMTLCGSMDYMAPEIVLHEPHDLRADIWSFGIIMYEMLLGKTPFYHENPRELGRKITSEPVKFPNDFEEEYPLACDLINRLLVKTPNDRVRSMEEIKNHAFFAELFPAKASWERLLRKEITAPFVPKLSGPFDTSFFQTVDDCEQEDLDDSVQPYYEDGSNIFKEF</sequence>
<dbReference type="SMART" id="SM00220">
    <property type="entry name" value="S_TKc"/>
    <property type="match status" value="1"/>
</dbReference>
<proteinExistence type="inferred from homology"/>
<feature type="compositionally biased region" description="Low complexity" evidence="8">
    <location>
        <begin position="184"/>
        <end position="195"/>
    </location>
</feature>
<evidence type="ECO:0000256" key="5">
    <source>
        <dbReference type="ARBA" id="ARBA00022840"/>
    </source>
</evidence>
<keyword evidence="1 7" id="KW-0723">Serine/threonine-protein kinase</keyword>
<reference evidence="11" key="1">
    <citation type="submission" date="2019-03" db="EMBL/GenBank/DDBJ databases">
        <title>Long read genome sequence of the mycoparasitic Pythium oligandrum ATCC 38472 isolated from sugarbeet rhizosphere.</title>
        <authorList>
            <person name="Gaulin E."/>
        </authorList>
    </citation>
    <scope>NUCLEOTIDE SEQUENCE</scope>
    <source>
        <strain evidence="11">ATCC 38472_TT</strain>
    </source>
</reference>
<dbReference type="GO" id="GO:0005524">
    <property type="term" value="F:ATP binding"/>
    <property type="evidence" value="ECO:0007669"/>
    <property type="project" value="UniProtKB-UniRule"/>
</dbReference>
<dbReference type="FunFam" id="3.30.200.20:FF:000042">
    <property type="entry name" value="Aurora kinase A"/>
    <property type="match status" value="1"/>
</dbReference>
<evidence type="ECO:0000256" key="2">
    <source>
        <dbReference type="ARBA" id="ARBA00022679"/>
    </source>
</evidence>
<dbReference type="PANTHER" id="PTHR24353">
    <property type="entry name" value="CYCLIC NUCLEOTIDE-DEPENDENT PROTEIN KINASE"/>
    <property type="match status" value="1"/>
</dbReference>